<dbReference type="AlphaFoldDB" id="A0A520MYF8"/>
<dbReference type="SUPFAM" id="SSF51621">
    <property type="entry name" value="Phosphoenolpyruvate/pyruvate domain"/>
    <property type="match status" value="1"/>
</dbReference>
<comment type="pathway">
    <text evidence="1 13">Carbohydrate degradation; glycolysis; pyruvate from D-glyceraldehyde 3-phosphate: step 5/5.</text>
</comment>
<dbReference type="Pfam" id="PF00224">
    <property type="entry name" value="PK"/>
    <property type="match status" value="1"/>
</dbReference>
<comment type="caution">
    <text evidence="16">The sequence shown here is derived from an EMBL/GenBank/DDBJ whole genome shotgun (WGS) entry which is preliminary data.</text>
</comment>
<dbReference type="GO" id="GO:0005524">
    <property type="term" value="F:ATP binding"/>
    <property type="evidence" value="ECO:0007669"/>
    <property type="project" value="UniProtKB-KW"/>
</dbReference>
<gene>
    <name evidence="16" type="primary">pyk</name>
    <name evidence="16" type="ORF">EVA92_03045</name>
</gene>
<evidence type="ECO:0000313" key="17">
    <source>
        <dbReference type="Proteomes" id="UP000315825"/>
    </source>
</evidence>
<dbReference type="PANTHER" id="PTHR11817">
    <property type="entry name" value="PYRUVATE KINASE"/>
    <property type="match status" value="1"/>
</dbReference>
<feature type="domain" description="Pyruvate kinase barrel" evidence="14">
    <location>
        <begin position="3"/>
        <end position="322"/>
    </location>
</feature>
<dbReference type="EC" id="2.7.1.40" evidence="3 12"/>
<evidence type="ECO:0000256" key="12">
    <source>
        <dbReference type="NCBIfam" id="TIGR01064"/>
    </source>
</evidence>
<keyword evidence="5" id="KW-0479">Metal-binding</keyword>
<dbReference type="GO" id="GO:0030955">
    <property type="term" value="F:potassium ion binding"/>
    <property type="evidence" value="ECO:0007669"/>
    <property type="project" value="UniProtKB-UniRule"/>
</dbReference>
<evidence type="ECO:0000256" key="7">
    <source>
        <dbReference type="ARBA" id="ARBA00022777"/>
    </source>
</evidence>
<evidence type="ECO:0000256" key="8">
    <source>
        <dbReference type="ARBA" id="ARBA00022840"/>
    </source>
</evidence>
<evidence type="ECO:0000256" key="10">
    <source>
        <dbReference type="ARBA" id="ARBA00023152"/>
    </source>
</evidence>
<dbReference type="GO" id="GO:0000287">
    <property type="term" value="F:magnesium ion binding"/>
    <property type="evidence" value="ECO:0007669"/>
    <property type="project" value="UniProtKB-UniRule"/>
</dbReference>
<keyword evidence="9 13" id="KW-0460">Magnesium</keyword>
<evidence type="ECO:0000256" key="11">
    <source>
        <dbReference type="ARBA" id="ARBA00023317"/>
    </source>
</evidence>
<dbReference type="GO" id="GO:0016301">
    <property type="term" value="F:kinase activity"/>
    <property type="evidence" value="ECO:0007669"/>
    <property type="project" value="UniProtKB-KW"/>
</dbReference>
<keyword evidence="10 13" id="KW-0324">Glycolysis</keyword>
<organism evidence="16 17">
    <name type="scientific">SAR86 cluster bacterium</name>
    <dbReference type="NCBI Taxonomy" id="2030880"/>
    <lineage>
        <taxon>Bacteria</taxon>
        <taxon>Pseudomonadati</taxon>
        <taxon>Pseudomonadota</taxon>
        <taxon>Gammaproteobacteria</taxon>
        <taxon>SAR86 cluster</taxon>
    </lineage>
</organism>
<dbReference type="UniPathway" id="UPA00109">
    <property type="reaction ID" value="UER00188"/>
</dbReference>
<dbReference type="GO" id="GO:0004743">
    <property type="term" value="F:pyruvate kinase activity"/>
    <property type="evidence" value="ECO:0007669"/>
    <property type="project" value="UniProtKB-UniRule"/>
</dbReference>
<dbReference type="InterPro" id="IPR011037">
    <property type="entry name" value="Pyrv_Knase-like_insert_dom_sf"/>
</dbReference>
<evidence type="ECO:0000313" key="16">
    <source>
        <dbReference type="EMBL" id="RZO26254.1"/>
    </source>
</evidence>
<keyword evidence="7 13" id="KW-0418">Kinase</keyword>
<accession>A0A520MYF8</accession>
<comment type="similarity">
    <text evidence="2 13">Belongs to the pyruvate kinase family.</text>
</comment>
<dbReference type="NCBIfam" id="NF004491">
    <property type="entry name" value="PRK05826.1"/>
    <property type="match status" value="1"/>
</dbReference>
<keyword evidence="8" id="KW-0067">ATP-binding</keyword>
<dbReference type="Proteomes" id="UP000315825">
    <property type="component" value="Unassembled WGS sequence"/>
</dbReference>
<dbReference type="PRINTS" id="PR01050">
    <property type="entry name" value="PYRUVTKNASE"/>
</dbReference>
<keyword evidence="11 16" id="KW-0670">Pyruvate</keyword>
<sequence length="465" mass="51298">MLKRTKIIATIGPSTKSKNSILKLYKKGMNVVRINMSHASHSDLLEIKKNIDLINKTVTCAIGIMVDTQGPEIRTAKNSEVLDLQKGERVVLSSNKPIGNTKTIQIDNLEYVKGIKKDGKISLDNGAINIKIVKISKDRILCDVLDSGQISGKKHVNFPGATINLPTITAKDKRDLKYAASLGIDYIALSFCRSISDVGSLKKILKPYKKDIEIFVKVEDQQGLSNLEDIVVHSDGVMVARGDLGIETDITNLPYTQRKMIKLATKHGKKSIVATQLLESMIQNPHPTRAEVSDVANAVYEGADALMLSAETSIGEHPFACVGYLNDIALNAERSEILQFPSTAKQKSDWHILASTSVKLADKINADAIVVLTRSGFTANLISLAKPKLPVFALTNDSDTHSRLSVCSSVHNVYLKFQKNHEKTIKSAFKIIKDKFKMKQFKKFVVISGFFSDVYADAIQVRFLD</sequence>
<dbReference type="Gene3D" id="3.20.20.60">
    <property type="entry name" value="Phosphoenolpyruvate-binding domains"/>
    <property type="match status" value="1"/>
</dbReference>
<feature type="domain" description="Pyruvate kinase C-terminal" evidence="15">
    <location>
        <begin position="353"/>
        <end position="450"/>
    </location>
</feature>
<dbReference type="Gene3D" id="2.40.33.10">
    <property type="entry name" value="PK beta-barrel domain-like"/>
    <property type="match status" value="1"/>
</dbReference>
<dbReference type="NCBIfam" id="TIGR01064">
    <property type="entry name" value="pyruv_kin"/>
    <property type="match status" value="1"/>
</dbReference>
<evidence type="ECO:0000256" key="5">
    <source>
        <dbReference type="ARBA" id="ARBA00022723"/>
    </source>
</evidence>
<dbReference type="InterPro" id="IPR001697">
    <property type="entry name" value="Pyr_Knase"/>
</dbReference>
<dbReference type="InterPro" id="IPR015793">
    <property type="entry name" value="Pyrv_Knase_brl"/>
</dbReference>
<evidence type="ECO:0000256" key="4">
    <source>
        <dbReference type="ARBA" id="ARBA00022679"/>
    </source>
</evidence>
<dbReference type="SUPFAM" id="SSF50800">
    <property type="entry name" value="PK beta-barrel domain-like"/>
    <property type="match status" value="1"/>
</dbReference>
<proteinExistence type="inferred from homology"/>
<reference evidence="16 17" key="1">
    <citation type="submission" date="2019-02" db="EMBL/GenBank/DDBJ databases">
        <title>Prokaryotic population dynamics and viral predation in marine succession experiment using metagenomics: the confinement effect.</title>
        <authorList>
            <person name="Haro-Moreno J.M."/>
            <person name="Rodriguez-Valera F."/>
            <person name="Lopez-Perez M."/>
        </authorList>
    </citation>
    <scope>NUCLEOTIDE SEQUENCE [LARGE SCALE GENOMIC DNA]</scope>
    <source>
        <strain evidence="16">MED-G159</strain>
    </source>
</reference>
<keyword evidence="6" id="KW-0547">Nucleotide-binding</keyword>
<dbReference type="InterPro" id="IPR036918">
    <property type="entry name" value="Pyrv_Knase_C_sf"/>
</dbReference>
<dbReference type="InterPro" id="IPR040442">
    <property type="entry name" value="Pyrv_kinase-like_dom_sf"/>
</dbReference>
<dbReference type="InterPro" id="IPR015795">
    <property type="entry name" value="Pyrv_Knase_C"/>
</dbReference>
<protein>
    <recommendedName>
        <fullName evidence="3 12">Pyruvate kinase</fullName>
        <ecNumber evidence="3 12">2.7.1.40</ecNumber>
    </recommendedName>
</protein>
<evidence type="ECO:0000256" key="2">
    <source>
        <dbReference type="ARBA" id="ARBA00008663"/>
    </source>
</evidence>
<evidence type="ECO:0000259" key="15">
    <source>
        <dbReference type="Pfam" id="PF02887"/>
    </source>
</evidence>
<name>A0A520MYF8_9GAMM</name>
<dbReference type="Pfam" id="PF02887">
    <property type="entry name" value="PK_C"/>
    <property type="match status" value="1"/>
</dbReference>
<evidence type="ECO:0000256" key="3">
    <source>
        <dbReference type="ARBA" id="ARBA00012142"/>
    </source>
</evidence>
<comment type="catalytic activity">
    <reaction evidence="13">
        <text>pyruvate + ATP = phosphoenolpyruvate + ADP + H(+)</text>
        <dbReference type="Rhea" id="RHEA:18157"/>
        <dbReference type="ChEBI" id="CHEBI:15361"/>
        <dbReference type="ChEBI" id="CHEBI:15378"/>
        <dbReference type="ChEBI" id="CHEBI:30616"/>
        <dbReference type="ChEBI" id="CHEBI:58702"/>
        <dbReference type="ChEBI" id="CHEBI:456216"/>
        <dbReference type="EC" id="2.7.1.40"/>
    </reaction>
</comment>
<dbReference type="InterPro" id="IPR015813">
    <property type="entry name" value="Pyrv/PenolPyrv_kinase-like_dom"/>
</dbReference>
<dbReference type="EMBL" id="SHBE01000005">
    <property type="protein sequence ID" value="RZO26254.1"/>
    <property type="molecule type" value="Genomic_DNA"/>
</dbReference>
<dbReference type="SUPFAM" id="SSF52935">
    <property type="entry name" value="PK C-terminal domain-like"/>
    <property type="match status" value="1"/>
</dbReference>
<evidence type="ECO:0000259" key="14">
    <source>
        <dbReference type="Pfam" id="PF00224"/>
    </source>
</evidence>
<evidence type="ECO:0000256" key="13">
    <source>
        <dbReference type="RuleBase" id="RU000504"/>
    </source>
</evidence>
<dbReference type="InterPro" id="IPR015806">
    <property type="entry name" value="Pyrv_Knase_insert_dom_sf"/>
</dbReference>
<evidence type="ECO:0000256" key="9">
    <source>
        <dbReference type="ARBA" id="ARBA00022842"/>
    </source>
</evidence>
<evidence type="ECO:0000256" key="1">
    <source>
        <dbReference type="ARBA" id="ARBA00004997"/>
    </source>
</evidence>
<keyword evidence="4 13" id="KW-0808">Transferase</keyword>
<evidence type="ECO:0000256" key="6">
    <source>
        <dbReference type="ARBA" id="ARBA00022741"/>
    </source>
</evidence>
<dbReference type="Gene3D" id="3.40.1380.20">
    <property type="entry name" value="Pyruvate kinase, C-terminal domain"/>
    <property type="match status" value="1"/>
</dbReference>